<proteinExistence type="predicted"/>
<dbReference type="SUPFAM" id="SSF53756">
    <property type="entry name" value="UDP-Glycosyltransferase/glycogen phosphorylase"/>
    <property type="match status" value="1"/>
</dbReference>
<keyword evidence="3" id="KW-1185">Reference proteome</keyword>
<dbReference type="PANTHER" id="PTHR46401:SF2">
    <property type="entry name" value="GLYCOSYLTRANSFERASE WBBK-RELATED"/>
    <property type="match status" value="1"/>
</dbReference>
<dbReference type="GO" id="GO:0016757">
    <property type="term" value="F:glycosyltransferase activity"/>
    <property type="evidence" value="ECO:0007669"/>
    <property type="project" value="TreeGrafter"/>
</dbReference>
<sequence length="372" mass="40559">MRKAAHLLYVRPDHGGVRIYSDLMLSRLKVDEQLEVESLLVQEGRAFGVLSGMFLGLRLARKKKDLLYIELGAHGTRMAWAALVAGALRRKYVLTVHDGAIGVETMFPFTVLRRLPKPICSVFNRLSRLADAMLRRRLLTQVTGRATVVFSLAPAQVVFGRETKHLPPPSYVDHQRTYVEPDSPVVGFVGFWGRAKGIETLTHALAQLRDEGSSYRAVIGGSTGDIEDSYSTSIRKSAAELGIDVRFPGFIADDHMESFIGGLSVLVIPYLGDHPASSSGVAVWGLALGVPVVASDTPTLRRQLGDNALYFKPGDAEELARALRSVLVDREAAVSRAREGQSRFHREHGAEAIATLASGYIAEALADTTILS</sequence>
<accession>A0A8J3NW19</accession>
<keyword evidence="1" id="KW-0808">Transferase</keyword>
<organism evidence="2 3">
    <name type="scientific">Catellatospora chokoriensis</name>
    <dbReference type="NCBI Taxonomy" id="310353"/>
    <lineage>
        <taxon>Bacteria</taxon>
        <taxon>Bacillati</taxon>
        <taxon>Actinomycetota</taxon>
        <taxon>Actinomycetes</taxon>
        <taxon>Micromonosporales</taxon>
        <taxon>Micromonosporaceae</taxon>
        <taxon>Catellatospora</taxon>
    </lineage>
</organism>
<dbReference type="EMBL" id="BONG01000110">
    <property type="protein sequence ID" value="GIF94675.1"/>
    <property type="molecule type" value="Genomic_DNA"/>
</dbReference>
<evidence type="ECO:0000256" key="1">
    <source>
        <dbReference type="ARBA" id="ARBA00022679"/>
    </source>
</evidence>
<dbReference type="Proteomes" id="UP000619293">
    <property type="component" value="Unassembled WGS sequence"/>
</dbReference>
<reference evidence="2 3" key="1">
    <citation type="submission" date="2021-01" db="EMBL/GenBank/DDBJ databases">
        <title>Whole genome shotgun sequence of Catellatospora chokoriensis NBRC 107358.</title>
        <authorList>
            <person name="Komaki H."/>
            <person name="Tamura T."/>
        </authorList>
    </citation>
    <scope>NUCLEOTIDE SEQUENCE [LARGE SCALE GENOMIC DNA]</scope>
    <source>
        <strain evidence="2 3">NBRC 107358</strain>
    </source>
</reference>
<name>A0A8J3NW19_9ACTN</name>
<comment type="caution">
    <text evidence="2">The sequence shown here is derived from an EMBL/GenBank/DDBJ whole genome shotgun (WGS) entry which is preliminary data.</text>
</comment>
<dbReference type="PANTHER" id="PTHR46401">
    <property type="entry name" value="GLYCOSYLTRANSFERASE WBBK-RELATED"/>
    <property type="match status" value="1"/>
</dbReference>
<dbReference type="Pfam" id="PF13692">
    <property type="entry name" value="Glyco_trans_1_4"/>
    <property type="match status" value="1"/>
</dbReference>
<protein>
    <submittedName>
        <fullName evidence="2">Uncharacterized protein</fullName>
    </submittedName>
</protein>
<evidence type="ECO:0000313" key="2">
    <source>
        <dbReference type="EMBL" id="GIF94675.1"/>
    </source>
</evidence>
<dbReference type="AlphaFoldDB" id="A0A8J3NW19"/>
<gene>
    <name evidence="2" type="ORF">Cch02nite_81190</name>
</gene>
<evidence type="ECO:0000313" key="3">
    <source>
        <dbReference type="Proteomes" id="UP000619293"/>
    </source>
</evidence>
<dbReference type="CDD" id="cd03801">
    <property type="entry name" value="GT4_PimA-like"/>
    <property type="match status" value="1"/>
</dbReference>
<dbReference type="Gene3D" id="3.40.50.2000">
    <property type="entry name" value="Glycogen Phosphorylase B"/>
    <property type="match status" value="1"/>
</dbReference>